<dbReference type="InterPro" id="IPR036081">
    <property type="entry name" value="Translin_sf"/>
</dbReference>
<dbReference type="InterPro" id="IPR002848">
    <property type="entry name" value="Translin_fam"/>
</dbReference>
<name>A0A6N0NWY3_9CREN</name>
<gene>
    <name evidence="2" type="ORF">GWK48_03780</name>
</gene>
<dbReference type="SUPFAM" id="SSF74784">
    <property type="entry name" value="Translin"/>
    <property type="match status" value="1"/>
</dbReference>
<evidence type="ECO:0000313" key="2">
    <source>
        <dbReference type="EMBL" id="QKQ99629.1"/>
    </source>
</evidence>
<proteinExistence type="predicted"/>
<sequence>MFSDQLNDYVNSIEDRLKARFESREKLIQVSREAIRYSGETISLSHRGRKQEALEKYSKAKEKIQEINSIIQSFPELLFGDVGTAYQEISEAAVVLSFYFGVPLDLPLDLGIPDIYYVTGIADAIGEMRRATLETLRKGDSSKAKEILDEMENLYDIIWKLEYPKSLVPGLRQKIDAMRRVLEETRHDVFLSEIVGKLNNT</sequence>
<reference evidence="2 3" key="1">
    <citation type="submission" date="2020-02" db="EMBL/GenBank/DDBJ databases">
        <title>Comparative genome analysis reveals the metabolism and evolution of the thermophilic archaeal genus Metallosphaera.</title>
        <authorList>
            <person name="Jiang C."/>
        </authorList>
    </citation>
    <scope>NUCLEOTIDE SEQUENCE [LARGE SCALE GENOMIC DNA]</scope>
    <source>
        <strain evidence="2 3">Ric-A</strain>
    </source>
</reference>
<dbReference type="EMBL" id="CP049074">
    <property type="protein sequence ID" value="QKQ99629.1"/>
    <property type="molecule type" value="Genomic_DNA"/>
</dbReference>
<keyword evidence="1" id="KW-0479">Metal-binding</keyword>
<evidence type="ECO:0000256" key="1">
    <source>
        <dbReference type="PIRSR" id="PIRSR602848-1"/>
    </source>
</evidence>
<keyword evidence="1" id="KW-0460">Magnesium</keyword>
<accession>A0A6N0NWY3</accession>
<evidence type="ECO:0000313" key="3">
    <source>
        <dbReference type="Proteomes" id="UP000509301"/>
    </source>
</evidence>
<dbReference type="OrthoDB" id="26985at2157"/>
<dbReference type="CDD" id="cd14820">
    <property type="entry name" value="TRAX"/>
    <property type="match status" value="1"/>
</dbReference>
<dbReference type="GeneID" id="55641039"/>
<dbReference type="Proteomes" id="UP000509301">
    <property type="component" value="Chromosome"/>
</dbReference>
<keyword evidence="3" id="KW-1185">Reference proteome</keyword>
<protein>
    <submittedName>
        <fullName evidence="2">Haloacid dehalogenase</fullName>
    </submittedName>
</protein>
<feature type="binding site" evidence="1">
    <location>
        <position position="91"/>
    </location>
    <ligand>
        <name>Mg(2+)</name>
        <dbReference type="ChEBI" id="CHEBI:18420"/>
    </ligand>
</feature>
<organism evidence="2 3">
    <name type="scientific">Metallosphaera tengchongensis</name>
    <dbReference type="NCBI Taxonomy" id="1532350"/>
    <lineage>
        <taxon>Archaea</taxon>
        <taxon>Thermoproteota</taxon>
        <taxon>Thermoprotei</taxon>
        <taxon>Sulfolobales</taxon>
        <taxon>Sulfolobaceae</taxon>
        <taxon>Metallosphaera</taxon>
    </lineage>
</organism>
<feature type="binding site" evidence="1">
    <location>
        <position position="127"/>
    </location>
    <ligand>
        <name>Mg(2+)</name>
        <dbReference type="ChEBI" id="CHEBI:18420"/>
    </ligand>
</feature>
<dbReference type="NCBIfam" id="NF011156">
    <property type="entry name" value="PRK14562.1-1"/>
    <property type="match status" value="1"/>
</dbReference>
<dbReference type="KEGG" id="mten:GWK48_03780"/>
<dbReference type="Gene3D" id="1.20.58.2140">
    <property type="match status" value="1"/>
</dbReference>
<dbReference type="RefSeq" id="WP_174629772.1">
    <property type="nucleotide sequence ID" value="NZ_CP049074.1"/>
</dbReference>
<dbReference type="AlphaFoldDB" id="A0A6N0NWY3"/>
<dbReference type="GO" id="GO:0046872">
    <property type="term" value="F:metal ion binding"/>
    <property type="evidence" value="ECO:0007669"/>
    <property type="project" value="UniProtKB-KW"/>
</dbReference>
<dbReference type="PANTHER" id="PTHR10741">
    <property type="entry name" value="TRANSLIN AND TRANSLIN ASSOCIATED PROTEIN X"/>
    <property type="match status" value="1"/>
</dbReference>
<dbReference type="GO" id="GO:0043565">
    <property type="term" value="F:sequence-specific DNA binding"/>
    <property type="evidence" value="ECO:0007669"/>
    <property type="project" value="InterPro"/>
</dbReference>